<organism evidence="1 2">
    <name type="scientific">Smittium culicis</name>
    <dbReference type="NCBI Taxonomy" id="133412"/>
    <lineage>
        <taxon>Eukaryota</taxon>
        <taxon>Fungi</taxon>
        <taxon>Fungi incertae sedis</taxon>
        <taxon>Zoopagomycota</taxon>
        <taxon>Kickxellomycotina</taxon>
        <taxon>Harpellomycetes</taxon>
        <taxon>Harpellales</taxon>
        <taxon>Legeriomycetaceae</taxon>
        <taxon>Smittium</taxon>
    </lineage>
</organism>
<accession>A0A1R1Y7B0</accession>
<protein>
    <submittedName>
        <fullName evidence="1">Uncharacterized protein</fullName>
    </submittedName>
</protein>
<dbReference type="Proteomes" id="UP000187429">
    <property type="component" value="Unassembled WGS sequence"/>
</dbReference>
<name>A0A1R1Y7B0_9FUNG</name>
<keyword evidence="2" id="KW-1185">Reference proteome</keyword>
<evidence type="ECO:0000313" key="2">
    <source>
        <dbReference type="Proteomes" id="UP000187429"/>
    </source>
</evidence>
<reference evidence="2" key="1">
    <citation type="submission" date="2017-01" db="EMBL/GenBank/DDBJ databases">
        <authorList>
            <person name="Wang Y."/>
            <person name="White M."/>
            <person name="Kvist S."/>
            <person name="Moncalvo J.-M."/>
        </authorList>
    </citation>
    <scope>NUCLEOTIDE SEQUENCE [LARGE SCALE GENOMIC DNA]</scope>
    <source>
        <strain evidence="2">ID-206-W2</strain>
    </source>
</reference>
<comment type="caution">
    <text evidence="1">The sequence shown here is derived from an EMBL/GenBank/DDBJ whole genome shotgun (WGS) entry which is preliminary data.</text>
</comment>
<dbReference type="EMBL" id="LSSM01002164">
    <property type="protein sequence ID" value="OMJ22789.1"/>
    <property type="molecule type" value="Genomic_DNA"/>
</dbReference>
<proteinExistence type="predicted"/>
<sequence length="79" mass="9378">MMNQECIKQVPISQDQVKMLTEIVRELLLERERNAEPEDPYFTTRIPHTDLAVYPELIEVLSSIEEDFFRTPLTKKEIK</sequence>
<evidence type="ECO:0000313" key="1">
    <source>
        <dbReference type="EMBL" id="OMJ22789.1"/>
    </source>
</evidence>
<gene>
    <name evidence="1" type="ORF">AYI69_g5261</name>
</gene>
<dbReference type="AlphaFoldDB" id="A0A1R1Y7B0"/>